<evidence type="ECO:0000313" key="1">
    <source>
        <dbReference type="EMBL" id="KAJ3498333.1"/>
    </source>
</evidence>
<gene>
    <name evidence="1" type="ORF">NLG97_g1207</name>
</gene>
<dbReference type="Proteomes" id="UP001148737">
    <property type="component" value="Unassembled WGS sequence"/>
</dbReference>
<reference evidence="1" key="1">
    <citation type="submission" date="2022-07" db="EMBL/GenBank/DDBJ databases">
        <title>Genome Sequence of Lecanicillium saksenae.</title>
        <authorList>
            <person name="Buettner E."/>
        </authorList>
    </citation>
    <scope>NUCLEOTIDE SEQUENCE</scope>
    <source>
        <strain evidence="1">VT-O1</strain>
    </source>
</reference>
<evidence type="ECO:0000313" key="2">
    <source>
        <dbReference type="Proteomes" id="UP001148737"/>
    </source>
</evidence>
<keyword evidence="2" id="KW-1185">Reference proteome</keyword>
<organism evidence="1 2">
    <name type="scientific">Lecanicillium saksenae</name>
    <dbReference type="NCBI Taxonomy" id="468837"/>
    <lineage>
        <taxon>Eukaryota</taxon>
        <taxon>Fungi</taxon>
        <taxon>Dikarya</taxon>
        <taxon>Ascomycota</taxon>
        <taxon>Pezizomycotina</taxon>
        <taxon>Sordariomycetes</taxon>
        <taxon>Hypocreomycetidae</taxon>
        <taxon>Hypocreales</taxon>
        <taxon>Cordycipitaceae</taxon>
        <taxon>Lecanicillium</taxon>
    </lineage>
</organism>
<dbReference type="EMBL" id="JANAKD010000056">
    <property type="protein sequence ID" value="KAJ3498333.1"/>
    <property type="molecule type" value="Genomic_DNA"/>
</dbReference>
<protein>
    <submittedName>
        <fullName evidence="1">Uncharacterized protein</fullName>
    </submittedName>
</protein>
<proteinExistence type="predicted"/>
<comment type="caution">
    <text evidence="1">The sequence shown here is derived from an EMBL/GenBank/DDBJ whole genome shotgun (WGS) entry which is preliminary data.</text>
</comment>
<sequence>MVAINSQQILGFAAFNFAALAQGRLDKPLIKPEIPSLDSGLFKNLKPTQATHDQWKWGWIPDRCRDVANAHNLSPYDIEVFNVHYSDCSDVWIMCRHHKAEVSQDQMIDVFGRLPVRMRDWVRLTIALPGARSAYTYSDLGDNIYFGDIQNYPTLWAHEIGHTMDNNVVTKGSDFSASSRWTDAYNQDSAISDGYAQTNQAENFAQETVIALFDKVVPGGIGTVEPNWKAIFHQYATAQDALGDNIIPGGRCRNRFANAGIVCMGPAAPCGKKRDAMPPFNVTLSSEVRIRSDDLEALVARGPFSEGKWALEPVTLRELRDDEVLVEMVASGICHTDLHCGNTAADAGVPGVYYPRVLGHEGSGYVVKTGSAVKNVQAGDAVLLSFSYCGACYVCSSGPPSHCVNFFEINFMGEPVFEGGIGGRFFGQSSLARHSVVSDKCVVNVAGLGLTKDDLKLLAPLGCGLQTGSGTVINVAKAGPNDCITIAGMGGVGLAAVIAAKNRKCKAIIGLDRVDSRLALAKSLGATHVINTSNLDMKDIVAKIREASEGLGSTISIDTTAFPALVSAQVDATRYMGKVIQVGTGMPDANLSLHMQTFMVSGKQYFGAVQGHSNTSKYIPEMIKWWRDGDFPIEKMITFFDHKDYARALEVMGSGEAIKPVIVW</sequence>
<accession>A0ACC1R5Q1</accession>
<name>A0ACC1R5Q1_9HYPO</name>